<dbReference type="NCBIfam" id="TIGR02937">
    <property type="entry name" value="sigma70-ECF"/>
    <property type="match status" value="1"/>
</dbReference>
<dbReference type="SUPFAM" id="SSF88659">
    <property type="entry name" value="Sigma3 and sigma4 domains of RNA polymerase sigma factors"/>
    <property type="match status" value="1"/>
</dbReference>
<dbReference type="Pfam" id="PF08281">
    <property type="entry name" value="Sigma70_r4_2"/>
    <property type="match status" value="1"/>
</dbReference>
<dbReference type="InterPro" id="IPR013324">
    <property type="entry name" value="RNA_pol_sigma_r3/r4-like"/>
</dbReference>
<dbReference type="PANTHER" id="PTHR43133">
    <property type="entry name" value="RNA POLYMERASE ECF-TYPE SIGMA FACTO"/>
    <property type="match status" value="1"/>
</dbReference>
<keyword evidence="4 6" id="KW-0238">DNA-binding</keyword>
<dbReference type="InterPro" id="IPR039425">
    <property type="entry name" value="RNA_pol_sigma-70-like"/>
</dbReference>
<dbReference type="AlphaFoldDB" id="A0A4R6K915"/>
<evidence type="ECO:0000313" key="10">
    <source>
        <dbReference type="Proteomes" id="UP000295388"/>
    </source>
</evidence>
<proteinExistence type="inferred from homology"/>
<evidence type="ECO:0000256" key="6">
    <source>
        <dbReference type="RuleBase" id="RU000716"/>
    </source>
</evidence>
<feature type="domain" description="RNA polymerase sigma factor 70 region 4 type 2" evidence="8">
    <location>
        <begin position="160"/>
        <end position="211"/>
    </location>
</feature>
<dbReference type="CDD" id="cd06171">
    <property type="entry name" value="Sigma70_r4"/>
    <property type="match status" value="1"/>
</dbReference>
<dbReference type="Pfam" id="PF04542">
    <property type="entry name" value="Sigma70_r2"/>
    <property type="match status" value="1"/>
</dbReference>
<evidence type="ECO:0000256" key="5">
    <source>
        <dbReference type="ARBA" id="ARBA00023163"/>
    </source>
</evidence>
<evidence type="ECO:0000256" key="1">
    <source>
        <dbReference type="ARBA" id="ARBA00010641"/>
    </source>
</evidence>
<dbReference type="GO" id="GO:0006352">
    <property type="term" value="P:DNA-templated transcription initiation"/>
    <property type="evidence" value="ECO:0007669"/>
    <property type="project" value="InterPro"/>
</dbReference>
<dbReference type="PANTHER" id="PTHR43133:SF66">
    <property type="entry name" value="ECF RNA POLYMERASE SIGMA FACTOR SIGK"/>
    <property type="match status" value="1"/>
</dbReference>
<comment type="similarity">
    <text evidence="1 6">Belongs to the sigma-70 factor family. ECF subfamily.</text>
</comment>
<dbReference type="GO" id="GO:0006950">
    <property type="term" value="P:response to stress"/>
    <property type="evidence" value="ECO:0007669"/>
    <property type="project" value="UniProtKB-ARBA"/>
</dbReference>
<gene>
    <name evidence="9" type="ORF">EV643_11161</name>
</gene>
<keyword evidence="5 6" id="KW-0804">Transcription</keyword>
<evidence type="ECO:0000313" key="9">
    <source>
        <dbReference type="EMBL" id="TDO46209.1"/>
    </source>
</evidence>
<dbReference type="SUPFAM" id="SSF88946">
    <property type="entry name" value="Sigma2 domain of RNA polymerase sigma factors"/>
    <property type="match status" value="1"/>
</dbReference>
<dbReference type="Gene3D" id="1.10.10.10">
    <property type="entry name" value="Winged helix-like DNA-binding domain superfamily/Winged helix DNA-binding domain"/>
    <property type="match status" value="1"/>
</dbReference>
<evidence type="ECO:0000259" key="8">
    <source>
        <dbReference type="Pfam" id="PF08281"/>
    </source>
</evidence>
<dbReference type="NCBIfam" id="NF007228">
    <property type="entry name" value="PRK09646.1"/>
    <property type="match status" value="1"/>
</dbReference>
<keyword evidence="3 6" id="KW-0731">Sigma factor</keyword>
<dbReference type="EMBL" id="SNWQ01000011">
    <property type="protein sequence ID" value="TDO46209.1"/>
    <property type="molecule type" value="Genomic_DNA"/>
</dbReference>
<dbReference type="Gene3D" id="1.10.1740.10">
    <property type="match status" value="1"/>
</dbReference>
<name>A0A4R6K915_9ACTN</name>
<dbReference type="InterPro" id="IPR014284">
    <property type="entry name" value="RNA_pol_sigma-70_dom"/>
</dbReference>
<evidence type="ECO:0000259" key="7">
    <source>
        <dbReference type="Pfam" id="PF04542"/>
    </source>
</evidence>
<accession>A0A4R6K915</accession>
<dbReference type="PROSITE" id="PS01063">
    <property type="entry name" value="SIGMA70_ECF"/>
    <property type="match status" value="1"/>
</dbReference>
<dbReference type="InterPro" id="IPR007627">
    <property type="entry name" value="RNA_pol_sigma70_r2"/>
</dbReference>
<keyword evidence="10" id="KW-1185">Reference proteome</keyword>
<keyword evidence="2 6" id="KW-0805">Transcription regulation</keyword>
<evidence type="ECO:0000256" key="2">
    <source>
        <dbReference type="ARBA" id="ARBA00023015"/>
    </source>
</evidence>
<reference evidence="9 10" key="1">
    <citation type="submission" date="2019-03" db="EMBL/GenBank/DDBJ databases">
        <title>Genomic Encyclopedia of Type Strains, Phase III (KMG-III): the genomes of soil and plant-associated and newly described type strains.</title>
        <authorList>
            <person name="Whitman W."/>
        </authorList>
    </citation>
    <scope>NUCLEOTIDE SEQUENCE [LARGE SCALE GENOMIC DNA]</scope>
    <source>
        <strain evidence="9 10">VKM Ac-2527</strain>
    </source>
</reference>
<comment type="caution">
    <text evidence="9">The sequence shown here is derived from an EMBL/GenBank/DDBJ whole genome shotgun (WGS) entry which is preliminary data.</text>
</comment>
<dbReference type="InterPro" id="IPR013249">
    <property type="entry name" value="RNA_pol_sigma70_r4_t2"/>
</dbReference>
<dbReference type="InterPro" id="IPR036388">
    <property type="entry name" value="WH-like_DNA-bd_sf"/>
</dbReference>
<sequence>MAQTVELGGRSLRMSSRGLSVTEPTAAQWRMRVDPRPPDGIDEGDLMRRVARGDTDAYSTLYDVVAPKVFGLVRRVLRNPAQSEEVTQEVMIDVWRTAGRYDAARGSVQAWILTIAHRRAVDRVRSEQAAADRHQTVGARSAETDFDQVADAVTDRLEAEQVRNCLGTLTELQRESIMLAYYNGLTYPEVAERLDAKLPTIKARMRDGLIRLRDCLGTAGS</sequence>
<dbReference type="InterPro" id="IPR013325">
    <property type="entry name" value="RNA_pol_sigma_r2"/>
</dbReference>
<evidence type="ECO:0000256" key="3">
    <source>
        <dbReference type="ARBA" id="ARBA00023082"/>
    </source>
</evidence>
<evidence type="ECO:0000256" key="4">
    <source>
        <dbReference type="ARBA" id="ARBA00023125"/>
    </source>
</evidence>
<feature type="domain" description="RNA polymerase sigma-70 region 2" evidence="7">
    <location>
        <begin position="61"/>
        <end position="128"/>
    </location>
</feature>
<dbReference type="GO" id="GO:0016987">
    <property type="term" value="F:sigma factor activity"/>
    <property type="evidence" value="ECO:0007669"/>
    <property type="project" value="UniProtKB-KW"/>
</dbReference>
<protein>
    <recommendedName>
        <fullName evidence="6">RNA polymerase sigma factor</fullName>
    </recommendedName>
</protein>
<dbReference type="InterPro" id="IPR000838">
    <property type="entry name" value="RNA_pol_sigma70_ECF_CS"/>
</dbReference>
<organism evidence="9 10">
    <name type="scientific">Kribbella caucasensis</name>
    <dbReference type="NCBI Taxonomy" id="2512215"/>
    <lineage>
        <taxon>Bacteria</taxon>
        <taxon>Bacillati</taxon>
        <taxon>Actinomycetota</taxon>
        <taxon>Actinomycetes</taxon>
        <taxon>Propionibacteriales</taxon>
        <taxon>Kribbellaceae</taxon>
        <taxon>Kribbella</taxon>
    </lineage>
</organism>
<dbReference type="Proteomes" id="UP000295388">
    <property type="component" value="Unassembled WGS sequence"/>
</dbReference>
<dbReference type="GO" id="GO:0003677">
    <property type="term" value="F:DNA binding"/>
    <property type="evidence" value="ECO:0007669"/>
    <property type="project" value="UniProtKB-KW"/>
</dbReference>